<dbReference type="EMBL" id="QKRB01000053">
    <property type="protein sequence ID" value="PZD94459.1"/>
    <property type="molecule type" value="Genomic_DNA"/>
</dbReference>
<keyword evidence="1" id="KW-0472">Membrane</keyword>
<comment type="caution">
    <text evidence="2">The sequence shown here is derived from an EMBL/GenBank/DDBJ whole genome shotgun (WGS) entry which is preliminary data.</text>
</comment>
<feature type="transmembrane region" description="Helical" evidence="1">
    <location>
        <begin position="47"/>
        <end position="68"/>
    </location>
</feature>
<keyword evidence="1" id="KW-1133">Transmembrane helix</keyword>
<reference evidence="2 3" key="1">
    <citation type="submission" date="2018-06" db="EMBL/GenBank/DDBJ databases">
        <title>Paenibacillus imtechensis sp. nov.</title>
        <authorList>
            <person name="Pinnaka A.K."/>
            <person name="Singh H."/>
            <person name="Kaur M."/>
        </authorList>
    </citation>
    <scope>NUCLEOTIDE SEQUENCE [LARGE SCALE GENOMIC DNA]</scope>
    <source>
        <strain evidence="2 3">SMB1</strain>
    </source>
</reference>
<protein>
    <submittedName>
        <fullName evidence="2">Uncharacterized protein</fullName>
    </submittedName>
</protein>
<organism evidence="2 3">
    <name type="scientific">Paenibacillus sambharensis</name>
    <dbReference type="NCBI Taxonomy" id="1803190"/>
    <lineage>
        <taxon>Bacteria</taxon>
        <taxon>Bacillati</taxon>
        <taxon>Bacillota</taxon>
        <taxon>Bacilli</taxon>
        <taxon>Bacillales</taxon>
        <taxon>Paenibacillaceae</taxon>
        <taxon>Paenibacillus</taxon>
    </lineage>
</organism>
<feature type="transmembrane region" description="Helical" evidence="1">
    <location>
        <begin position="6"/>
        <end position="26"/>
    </location>
</feature>
<evidence type="ECO:0000313" key="2">
    <source>
        <dbReference type="EMBL" id="PZD94459.1"/>
    </source>
</evidence>
<proteinExistence type="predicted"/>
<name>A0A2W1L6J9_9BACL</name>
<sequence length="69" mass="7780">MVQWLIYAGFACLAVSGFALRGFSGVDREQGQYRTEEPQDRQLKQKLVNWSALLAVVFFLLAGLAAWLM</sequence>
<dbReference type="RefSeq" id="WP_111148257.1">
    <property type="nucleotide sequence ID" value="NZ_QKRB01000053.1"/>
</dbReference>
<keyword evidence="3" id="KW-1185">Reference proteome</keyword>
<accession>A0A2W1L6J9</accession>
<evidence type="ECO:0000256" key="1">
    <source>
        <dbReference type="SAM" id="Phobius"/>
    </source>
</evidence>
<gene>
    <name evidence="2" type="ORF">DNH61_18890</name>
</gene>
<dbReference type="Proteomes" id="UP000249522">
    <property type="component" value="Unassembled WGS sequence"/>
</dbReference>
<evidence type="ECO:0000313" key="3">
    <source>
        <dbReference type="Proteomes" id="UP000249522"/>
    </source>
</evidence>
<keyword evidence="1" id="KW-0812">Transmembrane</keyword>
<dbReference type="AlphaFoldDB" id="A0A2W1L6J9"/>